<dbReference type="EMBL" id="BSDO01000002">
    <property type="protein sequence ID" value="GLI22032.1"/>
    <property type="molecule type" value="Genomic_DNA"/>
</dbReference>
<dbReference type="AlphaFoldDB" id="A0A9W6CLK9"/>
<dbReference type="NCBIfam" id="NF003322">
    <property type="entry name" value="PRK04334.1-2"/>
    <property type="match status" value="1"/>
</dbReference>
<dbReference type="Proteomes" id="UP001144397">
    <property type="component" value="Unassembled WGS sequence"/>
</dbReference>
<accession>A0A9W6CLK9</accession>
<reference evidence="1" key="1">
    <citation type="submission" date="2022-12" db="EMBL/GenBank/DDBJ databases">
        <title>Reference genome sequencing for broad-spectrum identification of bacterial and archaeal isolates by mass spectrometry.</title>
        <authorList>
            <person name="Sekiguchi Y."/>
            <person name="Tourlousse D.M."/>
        </authorList>
    </citation>
    <scope>NUCLEOTIDE SEQUENCE</scope>
    <source>
        <strain evidence="1">301</strain>
    </source>
</reference>
<proteinExistence type="predicted"/>
<comment type="caution">
    <text evidence="1">The sequence shown here is derived from an EMBL/GenBank/DDBJ whole genome shotgun (WGS) entry which is preliminary data.</text>
</comment>
<sequence>MLRPADIPAQAPRAAIPVATPAMPVQPRLPQAGLLADGRRLHLNDGPIDLVIEADGPADVVAFAYRAATERLAGLLDTLCGELSLLRRPAHPGPCPLQGPVARRMWAAVSPHARAVFITPMAAVAGAVAEEVLAAMVRPGLTRAFVNNGGDIALYLSPGTELVAGIVDRPDRPRVVGSARITADGPVRGIATSGWRGRSFSLGIADAVTVLAPAVAAADAAATVIANAVNLPAHPGIVRVPAREVLPDSDLGLLKVTRHVPELTPAERDEALAEGLAVAGALVARGLITAAALHLQGASVSTCPVGDAAVSSRPITLSPVTFAAEQERGVAHA</sequence>
<evidence type="ECO:0000313" key="1">
    <source>
        <dbReference type="EMBL" id="GLI22032.1"/>
    </source>
</evidence>
<gene>
    <name evidence="1" type="ORF">XFLAVUS301_17060</name>
</gene>
<dbReference type="SUPFAM" id="SSF143631">
    <property type="entry name" value="ApbE-like"/>
    <property type="match status" value="1"/>
</dbReference>
<dbReference type="InterPro" id="IPR003374">
    <property type="entry name" value="ApbE-like_sf"/>
</dbReference>
<organism evidence="1 2">
    <name type="scientific">Xanthobacter flavus</name>
    <dbReference type="NCBI Taxonomy" id="281"/>
    <lineage>
        <taxon>Bacteria</taxon>
        <taxon>Pseudomonadati</taxon>
        <taxon>Pseudomonadota</taxon>
        <taxon>Alphaproteobacteria</taxon>
        <taxon>Hyphomicrobiales</taxon>
        <taxon>Xanthobacteraceae</taxon>
        <taxon>Xanthobacter</taxon>
    </lineage>
</organism>
<dbReference type="Gene3D" id="3.10.520.10">
    <property type="entry name" value="ApbE-like domains"/>
    <property type="match status" value="1"/>
</dbReference>
<protein>
    <submittedName>
        <fullName evidence="1">Uncharacterized protein</fullName>
    </submittedName>
</protein>
<evidence type="ECO:0000313" key="2">
    <source>
        <dbReference type="Proteomes" id="UP001144397"/>
    </source>
</evidence>
<name>A0A9W6CLK9_XANFL</name>